<dbReference type="Proteomes" id="UP000304900">
    <property type="component" value="Unassembled WGS sequence"/>
</dbReference>
<proteinExistence type="predicted"/>
<dbReference type="EMBL" id="SZVO01000036">
    <property type="protein sequence ID" value="TKT84888.1"/>
    <property type="molecule type" value="Genomic_DNA"/>
</dbReference>
<reference evidence="1 2" key="1">
    <citation type="submission" date="2019-05" db="EMBL/GenBank/DDBJ databases">
        <title>Dyadobacter AR-3-8 sp. nov., isolated from arctic soil.</title>
        <authorList>
            <person name="Chaudhary D.K."/>
        </authorList>
    </citation>
    <scope>NUCLEOTIDE SEQUENCE [LARGE SCALE GENOMIC DNA]</scope>
    <source>
        <strain evidence="1 2">AR-3-8</strain>
    </source>
</reference>
<evidence type="ECO:0000313" key="2">
    <source>
        <dbReference type="Proteomes" id="UP000304900"/>
    </source>
</evidence>
<protein>
    <submittedName>
        <fullName evidence="1">Uncharacterized protein</fullName>
    </submittedName>
</protein>
<keyword evidence="2" id="KW-1185">Reference proteome</keyword>
<comment type="caution">
    <text evidence="1">The sequence shown here is derived from an EMBL/GenBank/DDBJ whole genome shotgun (WGS) entry which is preliminary data.</text>
</comment>
<evidence type="ECO:0000313" key="1">
    <source>
        <dbReference type="EMBL" id="TKT84888.1"/>
    </source>
</evidence>
<sequence>MGNHGWYLNLEFELGLAVQLLHMLQSDETNEVGDYLVAYFISELKGISQDLIERHPKRKNIFEDIIFCVENKKFFAAIPTVLSQVDGICNDMINMKFFAKDHKRGYKPKISVYISDQFPLVDNFFFAPIMTSPVIMLK</sequence>
<gene>
    <name evidence="1" type="ORF">FDK13_34555</name>
</gene>
<dbReference type="OrthoDB" id="1453359at2"/>
<organism evidence="1 2">
    <name type="scientific">Dyadobacter frigoris</name>
    <dbReference type="NCBI Taxonomy" id="2576211"/>
    <lineage>
        <taxon>Bacteria</taxon>
        <taxon>Pseudomonadati</taxon>
        <taxon>Bacteroidota</taxon>
        <taxon>Cytophagia</taxon>
        <taxon>Cytophagales</taxon>
        <taxon>Spirosomataceae</taxon>
        <taxon>Dyadobacter</taxon>
    </lineage>
</organism>
<name>A0A4U6CPY0_9BACT</name>
<dbReference type="AlphaFoldDB" id="A0A4U6CPY0"/>
<accession>A0A4U6CPY0</accession>
<dbReference type="RefSeq" id="WP_137344577.1">
    <property type="nucleotide sequence ID" value="NZ_SZVO01000036.1"/>
</dbReference>